<evidence type="ECO:0000313" key="2">
    <source>
        <dbReference type="Proteomes" id="UP000034883"/>
    </source>
</evidence>
<name>A0A0F6W506_9BACT</name>
<protein>
    <recommendedName>
        <fullName evidence="3">L-2-amino-thiazoline-4-carboxylic acid hydrolase</fullName>
    </recommendedName>
</protein>
<organism evidence="1 2">
    <name type="scientific">Sandaracinus amylolyticus</name>
    <dbReference type="NCBI Taxonomy" id="927083"/>
    <lineage>
        <taxon>Bacteria</taxon>
        <taxon>Pseudomonadati</taxon>
        <taxon>Myxococcota</taxon>
        <taxon>Polyangia</taxon>
        <taxon>Polyangiales</taxon>
        <taxon>Sandaracinaceae</taxon>
        <taxon>Sandaracinus</taxon>
    </lineage>
</organism>
<dbReference type="STRING" id="927083.DB32_004735"/>
<accession>A0A0F6W506</accession>
<gene>
    <name evidence="1" type="ORF">DB32_004735</name>
</gene>
<dbReference type="EMBL" id="CP011125">
    <property type="protein sequence ID" value="AKF07586.1"/>
    <property type="molecule type" value="Genomic_DNA"/>
</dbReference>
<sequence>MEHLREDVEEILFRLAERAEHDPVLRARIVRGVRLAMRVAITEQKTLGRDRVLRELTATANRWARWRAPRLARALSIDVQDMGDLGRIQDWEDRVTCVTGHWVLREREVAEKHETACPFADLATHEPRICTELVHSLETETFRALNPRYRLVPLTRLLSKGDHACVFRHELSG</sequence>
<proteinExistence type="predicted"/>
<dbReference type="AlphaFoldDB" id="A0A0F6W506"/>
<reference evidence="1 2" key="1">
    <citation type="submission" date="2015-03" db="EMBL/GenBank/DDBJ databases">
        <title>Genome assembly of Sandaracinus amylolyticus DSM 53668.</title>
        <authorList>
            <person name="Sharma G."/>
            <person name="Subramanian S."/>
        </authorList>
    </citation>
    <scope>NUCLEOTIDE SEQUENCE [LARGE SCALE GENOMIC DNA]</scope>
    <source>
        <strain evidence="1 2">DSM 53668</strain>
    </source>
</reference>
<evidence type="ECO:0008006" key="3">
    <source>
        <dbReference type="Google" id="ProtNLM"/>
    </source>
</evidence>
<evidence type="ECO:0000313" key="1">
    <source>
        <dbReference type="EMBL" id="AKF07586.1"/>
    </source>
</evidence>
<dbReference type="KEGG" id="samy:DB32_004735"/>
<keyword evidence="2" id="KW-1185">Reference proteome</keyword>
<dbReference type="RefSeq" id="WP_053234826.1">
    <property type="nucleotide sequence ID" value="NZ_CP011125.1"/>
</dbReference>
<dbReference type="Proteomes" id="UP000034883">
    <property type="component" value="Chromosome"/>
</dbReference>